<keyword evidence="7 10" id="KW-0472">Membrane</keyword>
<feature type="transmembrane region" description="Helical" evidence="10">
    <location>
        <begin position="194"/>
        <end position="217"/>
    </location>
</feature>
<protein>
    <recommendedName>
        <fullName evidence="9">Sulfite efflux pump SSU1</fullName>
    </recommendedName>
</protein>
<dbReference type="AlphaFoldDB" id="A0A6A6R341"/>
<keyword evidence="3" id="KW-0813">Transport</keyword>
<name>A0A6A6R341_9PEZI</name>
<feature type="transmembrane region" description="Helical" evidence="10">
    <location>
        <begin position="223"/>
        <end position="250"/>
    </location>
</feature>
<accession>A0A6A6R341</accession>
<comment type="subcellular location">
    <subcellularLocation>
        <location evidence="1">Cell membrane</location>
        <topology evidence="1">Multi-pass membrane protein</topology>
    </subcellularLocation>
</comment>
<feature type="transmembrane region" description="Helical" evidence="10">
    <location>
        <begin position="340"/>
        <end position="360"/>
    </location>
</feature>
<dbReference type="OrthoDB" id="1099at2759"/>
<keyword evidence="4" id="KW-1003">Cell membrane</keyword>
<dbReference type="Pfam" id="PF03595">
    <property type="entry name" value="SLAC1"/>
    <property type="match status" value="1"/>
</dbReference>
<dbReference type="InterPro" id="IPR004695">
    <property type="entry name" value="SLAC1/Mae1/Ssu1/TehA"/>
</dbReference>
<evidence type="ECO:0000256" key="5">
    <source>
        <dbReference type="ARBA" id="ARBA00022692"/>
    </source>
</evidence>
<evidence type="ECO:0000256" key="4">
    <source>
        <dbReference type="ARBA" id="ARBA00022475"/>
    </source>
</evidence>
<evidence type="ECO:0000256" key="1">
    <source>
        <dbReference type="ARBA" id="ARBA00004651"/>
    </source>
</evidence>
<evidence type="ECO:0000256" key="9">
    <source>
        <dbReference type="ARBA" id="ARBA00072906"/>
    </source>
</evidence>
<evidence type="ECO:0000256" key="10">
    <source>
        <dbReference type="SAM" id="Phobius"/>
    </source>
</evidence>
<keyword evidence="12" id="KW-1185">Reference proteome</keyword>
<feature type="transmembrane region" description="Helical" evidence="10">
    <location>
        <begin position="366"/>
        <end position="388"/>
    </location>
</feature>
<evidence type="ECO:0000313" key="12">
    <source>
        <dbReference type="Proteomes" id="UP000799750"/>
    </source>
</evidence>
<dbReference type="GO" id="GO:0000319">
    <property type="term" value="F:sulfite transmembrane transporter activity"/>
    <property type="evidence" value="ECO:0007669"/>
    <property type="project" value="TreeGrafter"/>
</dbReference>
<feature type="transmembrane region" description="Helical" evidence="10">
    <location>
        <begin position="51"/>
        <end position="76"/>
    </location>
</feature>
<feature type="transmembrane region" description="Helical" evidence="10">
    <location>
        <begin position="163"/>
        <end position="182"/>
    </location>
</feature>
<evidence type="ECO:0000256" key="8">
    <source>
        <dbReference type="ARBA" id="ARBA00056100"/>
    </source>
</evidence>
<reference evidence="11" key="1">
    <citation type="journal article" date="2020" name="Stud. Mycol.">
        <title>101 Dothideomycetes genomes: a test case for predicting lifestyles and emergence of pathogens.</title>
        <authorList>
            <person name="Haridas S."/>
            <person name="Albert R."/>
            <person name="Binder M."/>
            <person name="Bloem J."/>
            <person name="Labutti K."/>
            <person name="Salamov A."/>
            <person name="Andreopoulos B."/>
            <person name="Baker S."/>
            <person name="Barry K."/>
            <person name="Bills G."/>
            <person name="Bluhm B."/>
            <person name="Cannon C."/>
            <person name="Castanera R."/>
            <person name="Culley D."/>
            <person name="Daum C."/>
            <person name="Ezra D."/>
            <person name="Gonzalez J."/>
            <person name="Henrissat B."/>
            <person name="Kuo A."/>
            <person name="Liang C."/>
            <person name="Lipzen A."/>
            <person name="Lutzoni F."/>
            <person name="Magnuson J."/>
            <person name="Mondo S."/>
            <person name="Nolan M."/>
            <person name="Ohm R."/>
            <person name="Pangilinan J."/>
            <person name="Park H.-J."/>
            <person name="Ramirez L."/>
            <person name="Alfaro M."/>
            <person name="Sun H."/>
            <person name="Tritt A."/>
            <person name="Yoshinaga Y."/>
            <person name="Zwiers L.-H."/>
            <person name="Turgeon B."/>
            <person name="Goodwin S."/>
            <person name="Spatafora J."/>
            <person name="Crous P."/>
            <person name="Grigoriev I."/>
        </authorList>
    </citation>
    <scope>NUCLEOTIDE SEQUENCE</scope>
    <source>
        <strain evidence="11">CBS 269.34</strain>
    </source>
</reference>
<dbReference type="Proteomes" id="UP000799750">
    <property type="component" value="Unassembled WGS sequence"/>
</dbReference>
<dbReference type="PANTHER" id="PTHR31686:SF1">
    <property type="entry name" value="SULFITE EFFLUX PUMP SSU1"/>
    <property type="match status" value="1"/>
</dbReference>
<keyword evidence="5 10" id="KW-0812">Transmembrane</keyword>
<feature type="transmembrane region" description="Helical" evidence="10">
    <location>
        <begin position="304"/>
        <end position="328"/>
    </location>
</feature>
<feature type="transmembrane region" description="Helical" evidence="10">
    <location>
        <begin position="262"/>
        <end position="284"/>
    </location>
</feature>
<evidence type="ECO:0000313" key="11">
    <source>
        <dbReference type="EMBL" id="KAF2498193.1"/>
    </source>
</evidence>
<dbReference type="InterPro" id="IPR051629">
    <property type="entry name" value="Sulfite_efflux_TDT"/>
</dbReference>
<dbReference type="InterPro" id="IPR038665">
    <property type="entry name" value="Voltage-dep_anion_channel_sf"/>
</dbReference>
<gene>
    <name evidence="11" type="ORF">BU16DRAFT_524344</name>
</gene>
<comment type="function">
    <text evidence="8">Sulphite efflux pump required for the secretion of sulphite as a reducing agent. In the presence of sulphite, cystine in keratin is directly cleaved to cysteine and S-sulphocysteine, and thereby, reduced proteins become accessible to hydrolysis by a variety of secreted endo- and exoproteases. Excretion of sulphite mediated by an efflux pump also represents a detoxification pathway for dermatophytes during infection of the epidermal stratum corneum, hair and nails, which are rich in cysteine.</text>
</comment>
<feature type="transmembrane region" description="Helical" evidence="10">
    <location>
        <begin position="127"/>
        <end position="151"/>
    </location>
</feature>
<comment type="similarity">
    <text evidence="2">Belongs to the tellurite-resistance/dicarboxylate transporter (TDT) family.</text>
</comment>
<dbReference type="GO" id="GO:0005886">
    <property type="term" value="C:plasma membrane"/>
    <property type="evidence" value="ECO:0007669"/>
    <property type="project" value="UniProtKB-SubCell"/>
</dbReference>
<dbReference type="CDD" id="cd09318">
    <property type="entry name" value="TDT_SSU1"/>
    <property type="match status" value="1"/>
</dbReference>
<dbReference type="FunFam" id="1.50.10.150:FF:000004">
    <property type="entry name" value="Malic acid transporter"/>
    <property type="match status" value="1"/>
</dbReference>
<keyword evidence="6 10" id="KW-1133">Transmembrane helix</keyword>
<proteinExistence type="inferred from homology"/>
<feature type="transmembrane region" description="Helical" evidence="10">
    <location>
        <begin position="82"/>
        <end position="107"/>
    </location>
</feature>
<evidence type="ECO:0000256" key="7">
    <source>
        <dbReference type="ARBA" id="ARBA00023136"/>
    </source>
</evidence>
<dbReference type="PANTHER" id="PTHR31686">
    <property type="match status" value="1"/>
</dbReference>
<organism evidence="11 12">
    <name type="scientific">Lophium mytilinum</name>
    <dbReference type="NCBI Taxonomy" id="390894"/>
    <lineage>
        <taxon>Eukaryota</taxon>
        <taxon>Fungi</taxon>
        <taxon>Dikarya</taxon>
        <taxon>Ascomycota</taxon>
        <taxon>Pezizomycotina</taxon>
        <taxon>Dothideomycetes</taxon>
        <taxon>Pleosporomycetidae</taxon>
        <taxon>Mytilinidiales</taxon>
        <taxon>Mytilinidiaceae</taxon>
        <taxon>Lophium</taxon>
    </lineage>
</organism>
<evidence type="ECO:0000256" key="2">
    <source>
        <dbReference type="ARBA" id="ARBA00008566"/>
    </source>
</evidence>
<dbReference type="EMBL" id="MU004185">
    <property type="protein sequence ID" value="KAF2498193.1"/>
    <property type="molecule type" value="Genomic_DNA"/>
</dbReference>
<evidence type="ECO:0000256" key="3">
    <source>
        <dbReference type="ARBA" id="ARBA00022448"/>
    </source>
</evidence>
<dbReference type="Gene3D" id="1.50.10.150">
    <property type="entry name" value="Voltage-dependent anion channel"/>
    <property type="match status" value="1"/>
</dbReference>
<sequence length="433" mass="48453">MDPSATFANCQVHQNTSDTFQHECHTNTSQYAVQDLEKQIRERNSRGWRKIVINFTPSWFSVNMGTGIASILLQNLPYNGRWLYWISVIIFCLNVLLFVTFLAISVLRYVMFKGLFMFMIRHPVQSLFVGTFPMGLATIINMIVFVCVPAWGPWAVTFAWTLWWIDAAISVATCFSLPFIIMSNHKSDLSTITAAWLLPIVSTIVASASGGIVAEVLPNPQHALWTVIVSYILWGTGFPLAMVVLVMYFQRLTIYHLPPREVIVSVFLPLGPLGQGSFALMQLGKVALKIFPITGTFEPDSGRFFYNLGNYAALIIWGYGLVWLFFALASISRSRFPFNMGWWGFTFPLGVYTVATTTLAKDLPSQFFKVLGTIFSVTVILLWLTVFIKTLQRAATGKLFFAPCVKDYEAQLAQKTVGPSAAEGDSETRSKSG</sequence>
<evidence type="ECO:0000256" key="6">
    <source>
        <dbReference type="ARBA" id="ARBA00022989"/>
    </source>
</evidence>